<dbReference type="GO" id="GO:0050446">
    <property type="term" value="F:azobenzene reductase (NADP+) activity"/>
    <property type="evidence" value="ECO:0007669"/>
    <property type="project" value="UniProtKB-EC"/>
</dbReference>
<dbReference type="PANTHER" id="PTHR30543">
    <property type="entry name" value="CHROMATE REDUCTASE"/>
    <property type="match status" value="1"/>
</dbReference>
<dbReference type="RefSeq" id="WP_249860565.1">
    <property type="nucleotide sequence ID" value="NZ_CP027059.1"/>
</dbReference>
<dbReference type="PANTHER" id="PTHR30543:SF21">
    <property type="entry name" value="NAD(P)H-DEPENDENT FMN REDUCTASE LOT6"/>
    <property type="match status" value="1"/>
</dbReference>
<feature type="domain" description="NADPH-dependent FMN reductase-like" evidence="2">
    <location>
        <begin position="3"/>
        <end position="138"/>
    </location>
</feature>
<protein>
    <submittedName>
        <fullName evidence="3">NADPH azoreductase</fullName>
        <ecNumber evidence="3">1.7.1.6</ecNumber>
    </submittedName>
</protein>
<dbReference type="InterPro" id="IPR029039">
    <property type="entry name" value="Flavoprotein-like_sf"/>
</dbReference>
<gene>
    <name evidence="3" type="primary">azr_1</name>
    <name evidence="3" type="ORF">SK3146_04096</name>
</gene>
<accession>A0ABY4RQQ0</accession>
<name>A0ABY4RQQ0_9BACL</name>
<comment type="similarity">
    <text evidence="1">Belongs to the azoreductase type 2 family.</text>
</comment>
<reference evidence="3" key="2">
    <citation type="journal article" date="2021" name="J Anim Sci Technol">
        <title>Complete genome sequence of Paenibacillus konkukensis sp. nov. SK3146 as a potential probiotic strain.</title>
        <authorList>
            <person name="Jung H.I."/>
            <person name="Park S."/>
            <person name="Niu K.M."/>
            <person name="Lee S.W."/>
            <person name="Kothari D."/>
            <person name="Yi K.J."/>
            <person name="Kim S.K."/>
        </authorList>
    </citation>
    <scope>NUCLEOTIDE SEQUENCE</scope>
    <source>
        <strain evidence="3">SK3146</strain>
    </source>
</reference>
<dbReference type="Proteomes" id="UP001057134">
    <property type="component" value="Chromosome"/>
</dbReference>
<keyword evidence="3" id="KW-0560">Oxidoreductase</keyword>
<keyword evidence="4" id="KW-1185">Reference proteome</keyword>
<dbReference type="SUPFAM" id="SSF52218">
    <property type="entry name" value="Flavoproteins"/>
    <property type="match status" value="1"/>
</dbReference>
<dbReference type="Pfam" id="PF03358">
    <property type="entry name" value="FMN_red"/>
    <property type="match status" value="1"/>
</dbReference>
<evidence type="ECO:0000313" key="4">
    <source>
        <dbReference type="Proteomes" id="UP001057134"/>
    </source>
</evidence>
<dbReference type="Gene3D" id="3.40.50.360">
    <property type="match status" value="1"/>
</dbReference>
<dbReference type="EMBL" id="CP027059">
    <property type="protein sequence ID" value="UQZ84841.1"/>
    <property type="molecule type" value="Genomic_DNA"/>
</dbReference>
<proteinExistence type="inferred from homology"/>
<reference evidence="3" key="1">
    <citation type="submission" date="2018-02" db="EMBL/GenBank/DDBJ databases">
        <authorList>
            <person name="Kim S.-K."/>
            <person name="Jung H.-I."/>
            <person name="Lee S.-W."/>
        </authorList>
    </citation>
    <scope>NUCLEOTIDE SEQUENCE</scope>
    <source>
        <strain evidence="3">SK3146</strain>
    </source>
</reference>
<dbReference type="InterPro" id="IPR005025">
    <property type="entry name" value="FMN_Rdtase-like_dom"/>
</dbReference>
<evidence type="ECO:0000259" key="2">
    <source>
        <dbReference type="Pfam" id="PF03358"/>
    </source>
</evidence>
<dbReference type="InterPro" id="IPR050712">
    <property type="entry name" value="NAD(P)H-dep_reductase"/>
</dbReference>
<dbReference type="EC" id="1.7.1.6" evidence="3"/>
<evidence type="ECO:0000256" key="1">
    <source>
        <dbReference type="ARBA" id="ARBA00009428"/>
    </source>
</evidence>
<sequence>MTNIVTISGSLRKQSWNTALLKACAALAPEGMKLSLYEGIGDLPHFNPEMDGDEAVAAVVSWREALRAADAVLVCTPEYAAGVPGSLKNALDWIVSSGEFLGKPTAVISASPSAAGGEKAHASLLLTLNIMSARIPDGASLRIPFISKKLDAQGGLTDPDMEKDLRLLLNALSDAVSSPQ</sequence>
<evidence type="ECO:0000313" key="3">
    <source>
        <dbReference type="EMBL" id="UQZ84841.1"/>
    </source>
</evidence>
<organism evidence="3 4">
    <name type="scientific">Paenibacillus konkukensis</name>
    <dbReference type="NCBI Taxonomy" id="2020716"/>
    <lineage>
        <taxon>Bacteria</taxon>
        <taxon>Bacillati</taxon>
        <taxon>Bacillota</taxon>
        <taxon>Bacilli</taxon>
        <taxon>Bacillales</taxon>
        <taxon>Paenibacillaceae</taxon>
        <taxon>Paenibacillus</taxon>
    </lineage>
</organism>